<dbReference type="Proteomes" id="UP000193834">
    <property type="component" value="Unassembled WGS sequence"/>
</dbReference>
<name>A0A1X7K2I2_9BACL</name>
<dbReference type="SUPFAM" id="SSF52540">
    <property type="entry name" value="P-loop containing nucleoside triphosphate hydrolases"/>
    <property type="match status" value="1"/>
</dbReference>
<accession>A0A1X7K2I2</accession>
<evidence type="ECO:0008006" key="3">
    <source>
        <dbReference type="Google" id="ProtNLM"/>
    </source>
</evidence>
<dbReference type="OrthoDB" id="8211253at2"/>
<organism evidence="1 2">
    <name type="scientific">Paenibacillus aquistagni</name>
    <dbReference type="NCBI Taxonomy" id="1852522"/>
    <lineage>
        <taxon>Bacteria</taxon>
        <taxon>Bacillati</taxon>
        <taxon>Bacillota</taxon>
        <taxon>Bacilli</taxon>
        <taxon>Bacillales</taxon>
        <taxon>Paenibacillaceae</taxon>
        <taxon>Paenibacillus</taxon>
    </lineage>
</organism>
<gene>
    <name evidence="1" type="ORF">SAMN06295960_1985</name>
</gene>
<keyword evidence="2" id="KW-1185">Reference proteome</keyword>
<dbReference type="RefSeq" id="WP_085494214.1">
    <property type="nucleotide sequence ID" value="NZ_FXAZ01000002.1"/>
</dbReference>
<dbReference type="AlphaFoldDB" id="A0A1X7K2I2"/>
<dbReference type="InterPro" id="IPR027417">
    <property type="entry name" value="P-loop_NTPase"/>
</dbReference>
<dbReference type="Gene3D" id="3.40.50.300">
    <property type="entry name" value="P-loop containing nucleotide triphosphate hydrolases"/>
    <property type="match status" value="1"/>
</dbReference>
<dbReference type="EMBL" id="FXAZ01000002">
    <property type="protein sequence ID" value="SMG35005.1"/>
    <property type="molecule type" value="Genomic_DNA"/>
</dbReference>
<protein>
    <recommendedName>
        <fullName evidence="3">Thymidylate kinase</fullName>
    </recommendedName>
</protein>
<proteinExistence type="predicted"/>
<evidence type="ECO:0000313" key="2">
    <source>
        <dbReference type="Proteomes" id="UP000193834"/>
    </source>
</evidence>
<reference evidence="1 2" key="1">
    <citation type="submission" date="2017-04" db="EMBL/GenBank/DDBJ databases">
        <authorList>
            <person name="Afonso C.L."/>
            <person name="Miller P.J."/>
            <person name="Scott M.A."/>
            <person name="Spackman E."/>
            <person name="Goraichik I."/>
            <person name="Dimitrov K.M."/>
            <person name="Suarez D.L."/>
            <person name="Swayne D.E."/>
        </authorList>
    </citation>
    <scope>NUCLEOTIDE SEQUENCE [LARGE SCALE GENOMIC DNA]</scope>
    <source>
        <strain evidence="1 2">11</strain>
    </source>
</reference>
<dbReference type="STRING" id="1852522.SAMN06295960_1985"/>
<evidence type="ECO:0000313" key="1">
    <source>
        <dbReference type="EMBL" id="SMG35005.1"/>
    </source>
</evidence>
<sequence>MPMTKLILFEGIPGSGKTTTSQLVHSHLREMGLTTKVYIEGSDHPIDLPFYAYLTRFEYDDVRTKFPEQAEWIRLHAVIEDDYVLTPYKVPKPIPRNDELIDYLSSKEFCYANKAVVPFHMYKKVFYKRFEQYVCKLSNKNTVTIFESVLFQHQIHDIHRLYPQITDDEIIEYIIELAVILNPLHPILFYLSQDSVEESLQHTAMIRSKPKWSSPDTIEYYIARKSLELRAVHCLPFRSYILNNTDRDWHKMLDDIKGILDSSSDHFYANQHSGVQT</sequence>